<name>A0AAD5WKM7_PARTN</name>
<organism evidence="1 2">
    <name type="scientific">Parelaphostrongylus tenuis</name>
    <name type="common">Meningeal worm</name>
    <dbReference type="NCBI Taxonomy" id="148309"/>
    <lineage>
        <taxon>Eukaryota</taxon>
        <taxon>Metazoa</taxon>
        <taxon>Ecdysozoa</taxon>
        <taxon>Nematoda</taxon>
        <taxon>Chromadorea</taxon>
        <taxon>Rhabditida</taxon>
        <taxon>Rhabditina</taxon>
        <taxon>Rhabditomorpha</taxon>
        <taxon>Strongyloidea</taxon>
        <taxon>Metastrongylidae</taxon>
        <taxon>Parelaphostrongylus</taxon>
    </lineage>
</organism>
<dbReference type="Proteomes" id="UP001196413">
    <property type="component" value="Unassembled WGS sequence"/>
</dbReference>
<sequence>MEHLATDKVVSVVTIRCPRDRREYAQNIPLREIYINAPKELHEYFRAGKGKFQKTSDSQRLRI</sequence>
<dbReference type="EMBL" id="JAHQIW010007202">
    <property type="protein sequence ID" value="KAJ1372923.1"/>
    <property type="molecule type" value="Genomic_DNA"/>
</dbReference>
<comment type="caution">
    <text evidence="1">The sequence shown here is derived from an EMBL/GenBank/DDBJ whole genome shotgun (WGS) entry which is preliminary data.</text>
</comment>
<gene>
    <name evidence="1" type="ORF">KIN20_035234</name>
</gene>
<proteinExistence type="predicted"/>
<protein>
    <submittedName>
        <fullName evidence="1">Uncharacterized protein</fullName>
    </submittedName>
</protein>
<evidence type="ECO:0000313" key="2">
    <source>
        <dbReference type="Proteomes" id="UP001196413"/>
    </source>
</evidence>
<accession>A0AAD5WKM7</accession>
<reference evidence="1" key="1">
    <citation type="submission" date="2021-06" db="EMBL/GenBank/DDBJ databases">
        <title>Parelaphostrongylus tenuis whole genome reference sequence.</title>
        <authorList>
            <person name="Garwood T.J."/>
            <person name="Larsen P.A."/>
            <person name="Fountain-Jones N.M."/>
            <person name="Garbe J.R."/>
            <person name="Macchietto M.G."/>
            <person name="Kania S.A."/>
            <person name="Gerhold R.W."/>
            <person name="Richards J.E."/>
            <person name="Wolf T.M."/>
        </authorList>
    </citation>
    <scope>NUCLEOTIDE SEQUENCE</scope>
    <source>
        <strain evidence="1">MNPRO001-30</strain>
        <tissue evidence="1">Meninges</tissue>
    </source>
</reference>
<dbReference type="AlphaFoldDB" id="A0AAD5WKM7"/>
<evidence type="ECO:0000313" key="1">
    <source>
        <dbReference type="EMBL" id="KAJ1372923.1"/>
    </source>
</evidence>
<keyword evidence="2" id="KW-1185">Reference proteome</keyword>